<dbReference type="AlphaFoldDB" id="X6LCS4"/>
<name>X6LCS4_RETFI</name>
<keyword evidence="1" id="KW-0812">Transmembrane</keyword>
<evidence type="ECO:0008006" key="4">
    <source>
        <dbReference type="Google" id="ProtNLM"/>
    </source>
</evidence>
<sequence length="130" mass="15836">MSYLLIKLNFFFVIILLHLINNYFFLKKMLINVVFIESKSIECYWHNMNDIKKILQFEYDVREGGDLDIGFSIFNPENNELFKRVYSFYKMEKSIPIQFQIEQEKDIGIYQCFFISFKFTQQLINLDNKH</sequence>
<dbReference type="OrthoDB" id="5976732at2759"/>
<accession>X6LCS4</accession>
<comment type="caution">
    <text evidence="2">The sequence shown here is derived from an EMBL/GenBank/DDBJ whole genome shotgun (WGS) entry which is preliminary data.</text>
</comment>
<feature type="transmembrane region" description="Helical" evidence="1">
    <location>
        <begin position="6"/>
        <end position="26"/>
    </location>
</feature>
<dbReference type="Proteomes" id="UP000023152">
    <property type="component" value="Unassembled WGS sequence"/>
</dbReference>
<gene>
    <name evidence="2" type="ORF">RFI_38301</name>
</gene>
<evidence type="ECO:0000256" key="1">
    <source>
        <dbReference type="SAM" id="Phobius"/>
    </source>
</evidence>
<proteinExistence type="predicted"/>
<reference evidence="2 3" key="1">
    <citation type="journal article" date="2013" name="Curr. Biol.">
        <title>The Genome of the Foraminiferan Reticulomyxa filosa.</title>
        <authorList>
            <person name="Glockner G."/>
            <person name="Hulsmann N."/>
            <person name="Schleicher M."/>
            <person name="Noegel A.A."/>
            <person name="Eichinger L."/>
            <person name="Gallinger C."/>
            <person name="Pawlowski J."/>
            <person name="Sierra R."/>
            <person name="Euteneuer U."/>
            <person name="Pillet L."/>
            <person name="Moustafa A."/>
            <person name="Platzer M."/>
            <person name="Groth M."/>
            <person name="Szafranski K."/>
            <person name="Schliwa M."/>
        </authorList>
    </citation>
    <scope>NUCLEOTIDE SEQUENCE [LARGE SCALE GENOMIC DNA]</scope>
</reference>
<organism evidence="2 3">
    <name type="scientific">Reticulomyxa filosa</name>
    <dbReference type="NCBI Taxonomy" id="46433"/>
    <lineage>
        <taxon>Eukaryota</taxon>
        <taxon>Sar</taxon>
        <taxon>Rhizaria</taxon>
        <taxon>Retaria</taxon>
        <taxon>Foraminifera</taxon>
        <taxon>Monothalamids</taxon>
        <taxon>Reticulomyxidae</taxon>
        <taxon>Reticulomyxa</taxon>
    </lineage>
</organism>
<dbReference type="EMBL" id="ASPP01044668">
    <property type="protein sequence ID" value="ETN99180.1"/>
    <property type="molecule type" value="Genomic_DNA"/>
</dbReference>
<protein>
    <recommendedName>
        <fullName evidence="4">GOLD domain-containing protein</fullName>
    </recommendedName>
</protein>
<keyword evidence="1" id="KW-1133">Transmembrane helix</keyword>
<evidence type="ECO:0000313" key="3">
    <source>
        <dbReference type="Proteomes" id="UP000023152"/>
    </source>
</evidence>
<keyword evidence="3" id="KW-1185">Reference proteome</keyword>
<evidence type="ECO:0000313" key="2">
    <source>
        <dbReference type="EMBL" id="ETN99180.1"/>
    </source>
</evidence>
<keyword evidence="1" id="KW-0472">Membrane</keyword>